<dbReference type="OrthoDB" id="6899668at2759"/>
<dbReference type="Proteomes" id="UP001154114">
    <property type="component" value="Chromosome 17"/>
</dbReference>
<name>A0A9P0BQP0_CHRIL</name>
<dbReference type="EMBL" id="LR824020">
    <property type="protein sequence ID" value="CAH0589137.1"/>
    <property type="molecule type" value="Genomic_DNA"/>
</dbReference>
<evidence type="ECO:0000313" key="2">
    <source>
        <dbReference type="EMBL" id="CAH0589137.1"/>
    </source>
</evidence>
<evidence type="ECO:0000256" key="1">
    <source>
        <dbReference type="SAM" id="SignalP"/>
    </source>
</evidence>
<reference evidence="2" key="1">
    <citation type="submission" date="2021-12" db="EMBL/GenBank/DDBJ databases">
        <authorList>
            <person name="King R."/>
        </authorList>
    </citation>
    <scope>NUCLEOTIDE SEQUENCE</scope>
</reference>
<organism evidence="2 3">
    <name type="scientific">Chrysodeixis includens</name>
    <name type="common">Soybean looper</name>
    <name type="synonym">Pseudoplusia includens</name>
    <dbReference type="NCBI Taxonomy" id="689277"/>
    <lineage>
        <taxon>Eukaryota</taxon>
        <taxon>Metazoa</taxon>
        <taxon>Ecdysozoa</taxon>
        <taxon>Arthropoda</taxon>
        <taxon>Hexapoda</taxon>
        <taxon>Insecta</taxon>
        <taxon>Pterygota</taxon>
        <taxon>Neoptera</taxon>
        <taxon>Endopterygota</taxon>
        <taxon>Lepidoptera</taxon>
        <taxon>Glossata</taxon>
        <taxon>Ditrysia</taxon>
        <taxon>Noctuoidea</taxon>
        <taxon>Noctuidae</taxon>
        <taxon>Plusiinae</taxon>
        <taxon>Chrysodeixis</taxon>
    </lineage>
</organism>
<feature type="signal peptide" evidence="1">
    <location>
        <begin position="1"/>
        <end position="18"/>
    </location>
</feature>
<keyword evidence="3" id="KW-1185">Reference proteome</keyword>
<proteinExistence type="predicted"/>
<sequence length="159" mass="18575">MYSLCIYFFFLSFTLSDAFFSLEDKPIFWCFKVCPLYCSPRRSDEGGPPPIYLDDSPYDFHDWVDDDPLPVHYSYHDYGHHDDHHHDVDNRDYGHHDHGHHDHGYWQFCTWPTTTTLKPTTQPHPTTTTMTTTTAMTTTTEVPTWICSVCKAKCGYPKS</sequence>
<gene>
    <name evidence="2" type="ORF">CINC_LOCUS4340</name>
</gene>
<protein>
    <submittedName>
        <fullName evidence="2">Uncharacterized protein</fullName>
    </submittedName>
</protein>
<accession>A0A9P0BQP0</accession>
<dbReference type="AlphaFoldDB" id="A0A9P0BQP0"/>
<feature type="chain" id="PRO_5040486860" evidence="1">
    <location>
        <begin position="19"/>
        <end position="159"/>
    </location>
</feature>
<evidence type="ECO:0000313" key="3">
    <source>
        <dbReference type="Proteomes" id="UP001154114"/>
    </source>
</evidence>
<keyword evidence="1" id="KW-0732">Signal</keyword>